<gene>
    <name evidence="7" type="ORF">DDR33_10860</name>
</gene>
<dbReference type="SUPFAM" id="SSF88946">
    <property type="entry name" value="Sigma2 domain of RNA polymerase sigma factors"/>
    <property type="match status" value="1"/>
</dbReference>
<dbReference type="PANTHER" id="PTHR43133">
    <property type="entry name" value="RNA POLYMERASE ECF-TYPE SIGMA FACTO"/>
    <property type="match status" value="1"/>
</dbReference>
<dbReference type="PANTHER" id="PTHR43133:SF46">
    <property type="entry name" value="RNA POLYMERASE SIGMA-70 FACTOR ECF SUBFAMILY"/>
    <property type="match status" value="1"/>
</dbReference>
<dbReference type="RefSeq" id="WP_109415817.1">
    <property type="nucleotide sequence ID" value="NZ_QEAS01000008.1"/>
</dbReference>
<dbReference type="InterPro" id="IPR013249">
    <property type="entry name" value="RNA_pol_sigma70_r4_t2"/>
</dbReference>
<dbReference type="InterPro" id="IPR039425">
    <property type="entry name" value="RNA_pol_sigma-70-like"/>
</dbReference>
<evidence type="ECO:0000259" key="5">
    <source>
        <dbReference type="Pfam" id="PF04542"/>
    </source>
</evidence>
<dbReference type="InterPro" id="IPR013325">
    <property type="entry name" value="RNA_pol_sigma_r2"/>
</dbReference>
<feature type="domain" description="RNA polymerase sigma-70 region 2" evidence="5">
    <location>
        <begin position="27"/>
        <end position="92"/>
    </location>
</feature>
<dbReference type="AlphaFoldDB" id="A0A2U2PGP4"/>
<dbReference type="GO" id="GO:0003677">
    <property type="term" value="F:DNA binding"/>
    <property type="evidence" value="ECO:0007669"/>
    <property type="project" value="InterPro"/>
</dbReference>
<dbReference type="InterPro" id="IPR013324">
    <property type="entry name" value="RNA_pol_sigma_r3/r4-like"/>
</dbReference>
<reference evidence="7 8" key="1">
    <citation type="submission" date="2018-04" db="EMBL/GenBank/DDBJ databases">
        <title>Pedobacter chongqingensis sp. nov., isolated from a rottenly hemp rope.</title>
        <authorList>
            <person name="Cai Y."/>
        </authorList>
    </citation>
    <scope>NUCLEOTIDE SEQUENCE [LARGE SCALE GENOMIC DNA]</scope>
    <source>
        <strain evidence="7 8">FJ4-8</strain>
    </source>
</reference>
<dbReference type="Proteomes" id="UP000245647">
    <property type="component" value="Unassembled WGS sequence"/>
</dbReference>
<dbReference type="GO" id="GO:0006352">
    <property type="term" value="P:DNA-templated transcription initiation"/>
    <property type="evidence" value="ECO:0007669"/>
    <property type="project" value="InterPro"/>
</dbReference>
<dbReference type="NCBIfam" id="TIGR02985">
    <property type="entry name" value="Sig70_bacteroi1"/>
    <property type="match status" value="1"/>
</dbReference>
<dbReference type="NCBIfam" id="TIGR02937">
    <property type="entry name" value="sigma70-ECF"/>
    <property type="match status" value="1"/>
</dbReference>
<evidence type="ECO:0000313" key="7">
    <source>
        <dbReference type="EMBL" id="PWG80530.1"/>
    </source>
</evidence>
<evidence type="ECO:0000313" key="8">
    <source>
        <dbReference type="Proteomes" id="UP000245647"/>
    </source>
</evidence>
<dbReference type="Gene3D" id="1.10.1740.10">
    <property type="match status" value="1"/>
</dbReference>
<dbReference type="InterPro" id="IPR014327">
    <property type="entry name" value="RNA_pol_sigma70_bacteroid"/>
</dbReference>
<name>A0A2U2PGP4_9SPHI</name>
<protein>
    <submittedName>
        <fullName evidence="7">RNA polymerase sigma-70 factor</fullName>
    </submittedName>
</protein>
<comment type="similarity">
    <text evidence="1">Belongs to the sigma-70 factor family. ECF subfamily.</text>
</comment>
<feature type="domain" description="RNA polymerase sigma factor 70 region 4 type 2" evidence="6">
    <location>
        <begin position="124"/>
        <end position="174"/>
    </location>
</feature>
<proteinExistence type="inferred from homology"/>
<dbReference type="Pfam" id="PF08281">
    <property type="entry name" value="Sigma70_r4_2"/>
    <property type="match status" value="1"/>
</dbReference>
<comment type="caution">
    <text evidence="7">The sequence shown here is derived from an EMBL/GenBank/DDBJ whole genome shotgun (WGS) entry which is preliminary data.</text>
</comment>
<dbReference type="InterPro" id="IPR014284">
    <property type="entry name" value="RNA_pol_sigma-70_dom"/>
</dbReference>
<evidence type="ECO:0000256" key="2">
    <source>
        <dbReference type="ARBA" id="ARBA00023015"/>
    </source>
</evidence>
<accession>A0A2U2PGP4</accession>
<dbReference type="InterPro" id="IPR036388">
    <property type="entry name" value="WH-like_DNA-bd_sf"/>
</dbReference>
<dbReference type="SUPFAM" id="SSF88659">
    <property type="entry name" value="Sigma3 and sigma4 domains of RNA polymerase sigma factors"/>
    <property type="match status" value="1"/>
</dbReference>
<dbReference type="CDD" id="cd06171">
    <property type="entry name" value="Sigma70_r4"/>
    <property type="match status" value="1"/>
</dbReference>
<dbReference type="Pfam" id="PF04542">
    <property type="entry name" value="Sigma70_r2"/>
    <property type="match status" value="1"/>
</dbReference>
<organism evidence="7 8">
    <name type="scientific">Pararcticibacter amylolyticus</name>
    <dbReference type="NCBI Taxonomy" id="2173175"/>
    <lineage>
        <taxon>Bacteria</taxon>
        <taxon>Pseudomonadati</taxon>
        <taxon>Bacteroidota</taxon>
        <taxon>Sphingobacteriia</taxon>
        <taxon>Sphingobacteriales</taxon>
        <taxon>Sphingobacteriaceae</taxon>
        <taxon>Pararcticibacter</taxon>
    </lineage>
</organism>
<evidence type="ECO:0000256" key="4">
    <source>
        <dbReference type="ARBA" id="ARBA00023163"/>
    </source>
</evidence>
<keyword evidence="2" id="KW-0805">Transcription regulation</keyword>
<evidence type="ECO:0000256" key="3">
    <source>
        <dbReference type="ARBA" id="ARBA00023082"/>
    </source>
</evidence>
<sequence>MANYNVFSDQQLQSLLNEGDELAFTEIYNRHWKFLYTAAYNVLRHKEDTLDICQSVFMWMWENHQDITIKTSLRAYLYTAVKYKVANLIRQGKVRESFLEDVLGSEIRADEKLELEIKELRHFISQLINELPDKCRDVFLLSRDEHLSHKQIAERLGISEKTVDDHITRALKKLRASLGKMATIFISF</sequence>
<evidence type="ECO:0000259" key="6">
    <source>
        <dbReference type="Pfam" id="PF08281"/>
    </source>
</evidence>
<keyword evidence="8" id="KW-1185">Reference proteome</keyword>
<dbReference type="Gene3D" id="1.10.10.10">
    <property type="entry name" value="Winged helix-like DNA-binding domain superfamily/Winged helix DNA-binding domain"/>
    <property type="match status" value="1"/>
</dbReference>
<dbReference type="EMBL" id="QEAS01000008">
    <property type="protein sequence ID" value="PWG80530.1"/>
    <property type="molecule type" value="Genomic_DNA"/>
</dbReference>
<evidence type="ECO:0000256" key="1">
    <source>
        <dbReference type="ARBA" id="ARBA00010641"/>
    </source>
</evidence>
<dbReference type="OrthoDB" id="665981at2"/>
<keyword evidence="3" id="KW-0731">Sigma factor</keyword>
<dbReference type="InterPro" id="IPR007627">
    <property type="entry name" value="RNA_pol_sigma70_r2"/>
</dbReference>
<dbReference type="GO" id="GO:0016987">
    <property type="term" value="F:sigma factor activity"/>
    <property type="evidence" value="ECO:0007669"/>
    <property type="project" value="UniProtKB-KW"/>
</dbReference>
<keyword evidence="4" id="KW-0804">Transcription</keyword>